<dbReference type="InParanoid" id="D8SNP6"/>
<dbReference type="PROSITE" id="PS00587">
    <property type="entry name" value="GLYCOSYL_HYDROL_F17"/>
    <property type="match status" value="1"/>
</dbReference>
<dbReference type="AlphaFoldDB" id="D8SNP6"/>
<comment type="similarity">
    <text evidence="1 4">Belongs to the glycosyl hydrolase 17 family.</text>
</comment>
<evidence type="ECO:0000256" key="3">
    <source>
        <dbReference type="ARBA" id="ARBA00023295"/>
    </source>
</evidence>
<keyword evidence="2 5" id="KW-0378">Hydrolase</keyword>
<proteinExistence type="inferred from homology"/>
<dbReference type="Gene3D" id="3.20.20.80">
    <property type="entry name" value="Glycosidases"/>
    <property type="match status" value="1"/>
</dbReference>
<evidence type="ECO:0000256" key="2">
    <source>
        <dbReference type="ARBA" id="ARBA00022801"/>
    </source>
</evidence>
<dbReference type="GO" id="GO:0005975">
    <property type="term" value="P:carbohydrate metabolic process"/>
    <property type="evidence" value="ECO:0007669"/>
    <property type="project" value="InterPro"/>
</dbReference>
<evidence type="ECO:0000256" key="1">
    <source>
        <dbReference type="ARBA" id="ARBA00008773"/>
    </source>
</evidence>
<dbReference type="InterPro" id="IPR017853">
    <property type="entry name" value="GH"/>
</dbReference>
<evidence type="ECO:0000313" key="7">
    <source>
        <dbReference type="Proteomes" id="UP000001514"/>
    </source>
</evidence>
<organism evidence="7">
    <name type="scientific">Selaginella moellendorffii</name>
    <name type="common">Spikemoss</name>
    <dbReference type="NCBI Taxonomy" id="88036"/>
    <lineage>
        <taxon>Eukaryota</taxon>
        <taxon>Viridiplantae</taxon>
        <taxon>Streptophyta</taxon>
        <taxon>Embryophyta</taxon>
        <taxon>Tracheophyta</taxon>
        <taxon>Lycopodiopsida</taxon>
        <taxon>Selaginellales</taxon>
        <taxon>Selaginellaceae</taxon>
        <taxon>Selaginella</taxon>
    </lineage>
</organism>
<dbReference type="OrthoDB" id="77201at2759"/>
<dbReference type="GO" id="GO:0004553">
    <property type="term" value="F:hydrolase activity, hydrolyzing O-glycosyl compounds"/>
    <property type="evidence" value="ECO:0007669"/>
    <property type="project" value="InterPro"/>
</dbReference>
<reference evidence="6 7" key="1">
    <citation type="journal article" date="2011" name="Science">
        <title>The Selaginella genome identifies genetic changes associated with the evolution of vascular plants.</title>
        <authorList>
            <person name="Banks J.A."/>
            <person name="Nishiyama T."/>
            <person name="Hasebe M."/>
            <person name="Bowman J.L."/>
            <person name="Gribskov M."/>
            <person name="dePamphilis C."/>
            <person name="Albert V.A."/>
            <person name="Aono N."/>
            <person name="Aoyama T."/>
            <person name="Ambrose B.A."/>
            <person name="Ashton N.W."/>
            <person name="Axtell M.J."/>
            <person name="Barker E."/>
            <person name="Barker M.S."/>
            <person name="Bennetzen J.L."/>
            <person name="Bonawitz N.D."/>
            <person name="Chapple C."/>
            <person name="Cheng C."/>
            <person name="Correa L.G."/>
            <person name="Dacre M."/>
            <person name="DeBarry J."/>
            <person name="Dreyer I."/>
            <person name="Elias M."/>
            <person name="Engstrom E.M."/>
            <person name="Estelle M."/>
            <person name="Feng L."/>
            <person name="Finet C."/>
            <person name="Floyd S.K."/>
            <person name="Frommer W.B."/>
            <person name="Fujita T."/>
            <person name="Gramzow L."/>
            <person name="Gutensohn M."/>
            <person name="Harholt J."/>
            <person name="Hattori M."/>
            <person name="Heyl A."/>
            <person name="Hirai T."/>
            <person name="Hiwatashi Y."/>
            <person name="Ishikawa M."/>
            <person name="Iwata M."/>
            <person name="Karol K.G."/>
            <person name="Koehler B."/>
            <person name="Kolukisaoglu U."/>
            <person name="Kubo M."/>
            <person name="Kurata T."/>
            <person name="Lalonde S."/>
            <person name="Li K."/>
            <person name="Li Y."/>
            <person name="Litt A."/>
            <person name="Lyons E."/>
            <person name="Manning G."/>
            <person name="Maruyama T."/>
            <person name="Michael T.P."/>
            <person name="Mikami K."/>
            <person name="Miyazaki S."/>
            <person name="Morinaga S."/>
            <person name="Murata T."/>
            <person name="Mueller-Roeber B."/>
            <person name="Nelson D.R."/>
            <person name="Obara M."/>
            <person name="Oguri Y."/>
            <person name="Olmstead R.G."/>
            <person name="Onodera N."/>
            <person name="Petersen B.L."/>
            <person name="Pils B."/>
            <person name="Prigge M."/>
            <person name="Rensing S.A."/>
            <person name="Riano-Pachon D.M."/>
            <person name="Roberts A.W."/>
            <person name="Sato Y."/>
            <person name="Scheller H.V."/>
            <person name="Schulz B."/>
            <person name="Schulz C."/>
            <person name="Shakirov E.V."/>
            <person name="Shibagaki N."/>
            <person name="Shinohara N."/>
            <person name="Shippen D.E."/>
            <person name="Soerensen I."/>
            <person name="Sotooka R."/>
            <person name="Sugimoto N."/>
            <person name="Sugita M."/>
            <person name="Sumikawa N."/>
            <person name="Tanurdzic M."/>
            <person name="Theissen G."/>
            <person name="Ulvskov P."/>
            <person name="Wakazuki S."/>
            <person name="Weng J.K."/>
            <person name="Willats W.W."/>
            <person name="Wipf D."/>
            <person name="Wolf P.G."/>
            <person name="Yang L."/>
            <person name="Zimmer A.D."/>
            <person name="Zhu Q."/>
            <person name="Mitros T."/>
            <person name="Hellsten U."/>
            <person name="Loque D."/>
            <person name="Otillar R."/>
            <person name="Salamov A."/>
            <person name="Schmutz J."/>
            <person name="Shapiro H."/>
            <person name="Lindquist E."/>
            <person name="Lucas S."/>
            <person name="Rokhsar D."/>
            <person name="Grigoriev I.V."/>
        </authorList>
    </citation>
    <scope>NUCLEOTIDE SEQUENCE [LARGE SCALE GENOMIC DNA]</scope>
</reference>
<keyword evidence="3 5" id="KW-0326">Glycosidase</keyword>
<dbReference type="HOGENOM" id="CLU_024953_0_0_1"/>
<evidence type="ECO:0008006" key="8">
    <source>
        <dbReference type="Google" id="ProtNLM"/>
    </source>
</evidence>
<evidence type="ECO:0000256" key="5">
    <source>
        <dbReference type="RuleBase" id="RU004336"/>
    </source>
</evidence>
<dbReference type="Gramene" id="EFJ13830">
    <property type="protein sequence ID" value="EFJ13830"/>
    <property type="gene ID" value="SELMODRAFT_121433"/>
</dbReference>
<keyword evidence="7" id="KW-1185">Reference proteome</keyword>
<name>D8SNP6_SELML</name>
<gene>
    <name evidence="6" type="ORF">SELMODRAFT_121433</name>
</gene>
<dbReference type="PANTHER" id="PTHR32227">
    <property type="entry name" value="GLUCAN ENDO-1,3-BETA-GLUCOSIDASE BG1-RELATED-RELATED"/>
    <property type="match status" value="1"/>
</dbReference>
<dbReference type="SUPFAM" id="SSF51445">
    <property type="entry name" value="(Trans)glycosidases"/>
    <property type="match status" value="1"/>
</dbReference>
<dbReference type="Pfam" id="PF00332">
    <property type="entry name" value="Glyco_hydro_17"/>
    <property type="match status" value="1"/>
</dbReference>
<evidence type="ECO:0000256" key="4">
    <source>
        <dbReference type="RuleBase" id="RU004335"/>
    </source>
</evidence>
<evidence type="ECO:0000313" key="6">
    <source>
        <dbReference type="EMBL" id="EFJ13830.1"/>
    </source>
</evidence>
<protein>
    <recommendedName>
        <fullName evidence="8">Glucan endo-1,3-beta-D-glucosidase</fullName>
    </recommendedName>
</protein>
<dbReference type="InterPro" id="IPR000490">
    <property type="entry name" value="Glyco_hydro_17"/>
</dbReference>
<dbReference type="KEGG" id="smo:SELMODRAFT_121433"/>
<dbReference type="EMBL" id="GL377630">
    <property type="protein sequence ID" value="EFJ13830.1"/>
    <property type="molecule type" value="Genomic_DNA"/>
</dbReference>
<dbReference type="InterPro" id="IPR044965">
    <property type="entry name" value="Glyco_hydro_17_plant"/>
</dbReference>
<sequence length="329" mass="36356">MAVAPPQFGVNYGRVASNLPRPADVANLVAGEGISRVRILDIEPAVLRAFARFGSPVRMSVTLPTEMIFDVAMSESCARAWFYQHIFPYRAQIETILVGNEILTLHQEMARLLVPAMENLHRVLVSVGMSRAIRVSTAHAMDILDSTDPPSSGSFGSKYRETLRRMLYFLLVTNSSFTVNVYPYYVYQQDKGRTVSLDYALGNVSADAMMDPHTGLNYTSLLKAQLDAVYSAMTKLGYGGVRLVVSETGWPSSGGFGASKKKSCHFFCNLLQEVSSGAGTPLRPHHPIQAYHFALFNENLKRGAVEQNFGIFYPNMTRVYPCICSEGVD</sequence>
<accession>D8SNP6</accession>
<dbReference type="Proteomes" id="UP000001514">
    <property type="component" value="Unassembled WGS sequence"/>
</dbReference>